<evidence type="ECO:0000313" key="2">
    <source>
        <dbReference type="Proteomes" id="UP000823674"/>
    </source>
</evidence>
<keyword evidence="2" id="KW-1185">Reference proteome</keyword>
<organism evidence="1 2">
    <name type="scientific">Brassica rapa subsp. trilocularis</name>
    <dbReference type="NCBI Taxonomy" id="1813537"/>
    <lineage>
        <taxon>Eukaryota</taxon>
        <taxon>Viridiplantae</taxon>
        <taxon>Streptophyta</taxon>
        <taxon>Embryophyta</taxon>
        <taxon>Tracheophyta</taxon>
        <taxon>Spermatophyta</taxon>
        <taxon>Magnoliopsida</taxon>
        <taxon>eudicotyledons</taxon>
        <taxon>Gunneridae</taxon>
        <taxon>Pentapetalae</taxon>
        <taxon>rosids</taxon>
        <taxon>malvids</taxon>
        <taxon>Brassicales</taxon>
        <taxon>Brassicaceae</taxon>
        <taxon>Brassiceae</taxon>
        <taxon>Brassica</taxon>
    </lineage>
</organism>
<dbReference type="Proteomes" id="UP000823674">
    <property type="component" value="Chromosome A08"/>
</dbReference>
<accession>A0ABQ7LNW6</accession>
<gene>
    <name evidence="1" type="primary">A08p007330.1_BraROA</name>
    <name evidence="1" type="ORF">IGI04_029818</name>
</gene>
<dbReference type="EMBL" id="JADBGQ010000007">
    <property type="protein sequence ID" value="KAG5388277.1"/>
    <property type="molecule type" value="Genomic_DNA"/>
</dbReference>
<name>A0ABQ7LNW6_BRACM</name>
<comment type="caution">
    <text evidence="1">The sequence shown here is derived from an EMBL/GenBank/DDBJ whole genome shotgun (WGS) entry which is preliminary data.</text>
</comment>
<proteinExistence type="predicted"/>
<sequence length="66" mass="7521">MVKEDDTRTGGQAASAAEPDLAVVMTMMTNMSIGNHCFKIMIPKLQEEIYYEPIKTRQDINSQWIE</sequence>
<protein>
    <submittedName>
        <fullName evidence="1">Uncharacterized protein</fullName>
    </submittedName>
</protein>
<reference evidence="1 2" key="1">
    <citation type="submission" date="2021-03" db="EMBL/GenBank/DDBJ databases">
        <authorList>
            <person name="King G.J."/>
            <person name="Bancroft I."/>
            <person name="Baten A."/>
            <person name="Bloomfield J."/>
            <person name="Borpatragohain P."/>
            <person name="He Z."/>
            <person name="Irish N."/>
            <person name="Irwin J."/>
            <person name="Liu K."/>
            <person name="Mauleon R.P."/>
            <person name="Moore J."/>
            <person name="Morris R."/>
            <person name="Ostergaard L."/>
            <person name="Wang B."/>
            <person name="Wells R."/>
        </authorList>
    </citation>
    <scope>NUCLEOTIDE SEQUENCE [LARGE SCALE GENOMIC DNA]</scope>
    <source>
        <strain evidence="1">R-o-18</strain>
        <tissue evidence="1">Leaf</tissue>
    </source>
</reference>
<evidence type="ECO:0000313" key="1">
    <source>
        <dbReference type="EMBL" id="KAG5388277.1"/>
    </source>
</evidence>